<evidence type="ECO:0000313" key="3">
    <source>
        <dbReference type="Proteomes" id="UP001611494"/>
    </source>
</evidence>
<dbReference type="Gene3D" id="3.20.20.140">
    <property type="entry name" value="Metal-dependent hydrolases"/>
    <property type="match status" value="1"/>
</dbReference>
<reference evidence="2 3" key="1">
    <citation type="submission" date="2024-10" db="EMBL/GenBank/DDBJ databases">
        <title>The Natural Products Discovery Center: Release of the First 8490 Sequenced Strains for Exploring Actinobacteria Biosynthetic Diversity.</title>
        <authorList>
            <person name="Kalkreuter E."/>
            <person name="Kautsar S.A."/>
            <person name="Yang D."/>
            <person name="Bader C.D."/>
            <person name="Teijaro C.N."/>
            <person name="Fluegel L."/>
            <person name="Davis C.M."/>
            <person name="Simpson J.R."/>
            <person name="Lauterbach L."/>
            <person name="Steele A.D."/>
            <person name="Gui C."/>
            <person name="Meng S."/>
            <person name="Li G."/>
            <person name="Viehrig K."/>
            <person name="Ye F."/>
            <person name="Su P."/>
            <person name="Kiefer A.F."/>
            <person name="Nichols A."/>
            <person name="Cepeda A.J."/>
            <person name="Yan W."/>
            <person name="Fan B."/>
            <person name="Jiang Y."/>
            <person name="Adhikari A."/>
            <person name="Zheng C.-J."/>
            <person name="Schuster L."/>
            <person name="Cowan T.M."/>
            <person name="Smanski M.J."/>
            <person name="Chevrette M.G."/>
            <person name="De Carvalho L.P.S."/>
            <person name="Shen B."/>
        </authorList>
    </citation>
    <scope>NUCLEOTIDE SEQUENCE [LARGE SCALE GENOMIC DNA]</scope>
    <source>
        <strain evidence="2 3">NPDC019377</strain>
    </source>
</reference>
<dbReference type="SUPFAM" id="SSF51556">
    <property type="entry name" value="Metallo-dependent hydrolases"/>
    <property type="match status" value="1"/>
</dbReference>
<dbReference type="InterPro" id="IPR032466">
    <property type="entry name" value="Metal_Hydrolase"/>
</dbReference>
<accession>A0ABW7VSX8</accession>
<dbReference type="CDD" id="cd01299">
    <property type="entry name" value="Met_dep_hydrolase_A"/>
    <property type="match status" value="1"/>
</dbReference>
<sequence>MTGATANGSGAAIVLRAARWLDIEAGVVRTPAVIVVRDGLIEAIDPPETPAAAIVLDLGDCTLLPGLMDMEINLFIGGPENPTGLPQPMHGVQDDPVYRSLRATVNARTTLMAGFTTVRNLGLMVKTGGYLLDVDLGRAIDQGWFPGPRIVSAGHAVTPTGGHLDPTMFQRLAPHIMPMSVEEGMADGVAAVRRATRYQIKYGAGVIKISASGGVMSHSTAPGTQQYSDEELAAIVDEAHRAGIKVAAHAHGDAGIRACIRAGVDCIEHGSLAEDDTVQMMVDHGTFLVPTSYLSEGLDVSKAPPALRRKAEVVFPKARRMLSRAIEAGVRIACGTDAPAVPHGQNAKELWALVDRGMTPLQALRAATVTSAELVDADDRGRLAPGLLADIIAVPGDPTTDIGVLEDVRFVMKDGIVHKNEPIGSAHPANTPALTNGK</sequence>
<feature type="domain" description="Amidohydrolase-related" evidence="1">
    <location>
        <begin position="62"/>
        <end position="415"/>
    </location>
</feature>
<dbReference type="InterPro" id="IPR006680">
    <property type="entry name" value="Amidohydro-rel"/>
</dbReference>
<evidence type="ECO:0000259" key="1">
    <source>
        <dbReference type="Pfam" id="PF01979"/>
    </source>
</evidence>
<comment type="caution">
    <text evidence="2">The sequence shown here is derived from an EMBL/GenBank/DDBJ whole genome shotgun (WGS) entry which is preliminary data.</text>
</comment>
<dbReference type="RefSeq" id="WP_397060725.1">
    <property type="nucleotide sequence ID" value="NZ_JBIRYL010000001.1"/>
</dbReference>
<name>A0ABW7VSX8_9NOCA</name>
<gene>
    <name evidence="2" type="ORF">ACH49Z_07605</name>
</gene>
<dbReference type="EMBL" id="JBIRYL010000001">
    <property type="protein sequence ID" value="MFI2229703.1"/>
    <property type="molecule type" value="Genomic_DNA"/>
</dbReference>
<evidence type="ECO:0000313" key="2">
    <source>
        <dbReference type="EMBL" id="MFI2229703.1"/>
    </source>
</evidence>
<dbReference type="InterPro" id="IPR057744">
    <property type="entry name" value="OTAase-like"/>
</dbReference>
<proteinExistence type="predicted"/>
<keyword evidence="3" id="KW-1185">Reference proteome</keyword>
<dbReference type="PANTHER" id="PTHR43135:SF3">
    <property type="entry name" value="ALPHA-D-RIBOSE 1-METHYLPHOSPHONATE 5-TRIPHOSPHATE DIPHOSPHATASE"/>
    <property type="match status" value="1"/>
</dbReference>
<protein>
    <submittedName>
        <fullName evidence="2">Amidohydrolase family protein</fullName>
    </submittedName>
</protein>
<dbReference type="SUPFAM" id="SSF51338">
    <property type="entry name" value="Composite domain of metallo-dependent hydrolases"/>
    <property type="match status" value="2"/>
</dbReference>
<dbReference type="Pfam" id="PF01979">
    <property type="entry name" value="Amidohydro_1"/>
    <property type="match status" value="1"/>
</dbReference>
<dbReference type="PANTHER" id="PTHR43135">
    <property type="entry name" value="ALPHA-D-RIBOSE 1-METHYLPHOSPHONATE 5-TRIPHOSPHATE DIPHOSPHATASE"/>
    <property type="match status" value="1"/>
</dbReference>
<dbReference type="InterPro" id="IPR011059">
    <property type="entry name" value="Metal-dep_hydrolase_composite"/>
</dbReference>
<organism evidence="2 3">
    <name type="scientific">Nocardia testacea</name>
    <dbReference type="NCBI Taxonomy" id="248551"/>
    <lineage>
        <taxon>Bacteria</taxon>
        <taxon>Bacillati</taxon>
        <taxon>Actinomycetota</taxon>
        <taxon>Actinomycetes</taxon>
        <taxon>Mycobacteriales</taxon>
        <taxon>Nocardiaceae</taxon>
        <taxon>Nocardia</taxon>
    </lineage>
</organism>
<dbReference type="Proteomes" id="UP001611494">
    <property type="component" value="Unassembled WGS sequence"/>
</dbReference>
<dbReference type="InterPro" id="IPR051781">
    <property type="entry name" value="Metallo-dep_Hydrolase"/>
</dbReference>
<dbReference type="Gene3D" id="2.30.40.10">
    <property type="entry name" value="Urease, subunit C, domain 1"/>
    <property type="match status" value="1"/>
</dbReference>